<proteinExistence type="predicted"/>
<evidence type="ECO:0000313" key="1">
    <source>
        <dbReference type="EMBL" id="KAF5202321.1"/>
    </source>
</evidence>
<organism evidence="1 2">
    <name type="scientific">Thalictrum thalictroides</name>
    <name type="common">Rue-anemone</name>
    <name type="synonym">Anemone thalictroides</name>
    <dbReference type="NCBI Taxonomy" id="46969"/>
    <lineage>
        <taxon>Eukaryota</taxon>
        <taxon>Viridiplantae</taxon>
        <taxon>Streptophyta</taxon>
        <taxon>Embryophyta</taxon>
        <taxon>Tracheophyta</taxon>
        <taxon>Spermatophyta</taxon>
        <taxon>Magnoliopsida</taxon>
        <taxon>Ranunculales</taxon>
        <taxon>Ranunculaceae</taxon>
        <taxon>Thalictroideae</taxon>
        <taxon>Thalictrum</taxon>
    </lineage>
</organism>
<dbReference type="OrthoDB" id="10631759at2759"/>
<gene>
    <name evidence="1" type="ORF">FRX31_008092</name>
</gene>
<dbReference type="AlphaFoldDB" id="A0A7J6WXZ2"/>
<accession>A0A7J6WXZ2</accession>
<reference evidence="1 2" key="1">
    <citation type="submission" date="2020-06" db="EMBL/GenBank/DDBJ databases">
        <title>Transcriptomic and genomic resources for Thalictrum thalictroides and T. hernandezii: Facilitating candidate gene discovery in an emerging model plant lineage.</title>
        <authorList>
            <person name="Arias T."/>
            <person name="Riano-Pachon D.M."/>
            <person name="Di Stilio V.S."/>
        </authorList>
    </citation>
    <scope>NUCLEOTIDE SEQUENCE [LARGE SCALE GENOMIC DNA]</scope>
    <source>
        <strain evidence="2">cv. WT478/WT964</strain>
        <tissue evidence="1">Leaves</tissue>
    </source>
</reference>
<comment type="caution">
    <text evidence="1">The sequence shown here is derived from an EMBL/GenBank/DDBJ whole genome shotgun (WGS) entry which is preliminary data.</text>
</comment>
<protein>
    <submittedName>
        <fullName evidence="1">Uncharacterized protein</fullName>
    </submittedName>
</protein>
<keyword evidence="2" id="KW-1185">Reference proteome</keyword>
<dbReference type="Proteomes" id="UP000554482">
    <property type="component" value="Unassembled WGS sequence"/>
</dbReference>
<evidence type="ECO:0000313" key="2">
    <source>
        <dbReference type="Proteomes" id="UP000554482"/>
    </source>
</evidence>
<name>A0A7J6WXZ2_THATH</name>
<sequence>MSSTHATSYCSRCKVYRSVDLFSHPSRATPYKTCSSCRNYDRGRRNRANQRRRQIFGTSVSREAHSVVVNPVNDDAGMIDSGQIGALNYTNQNEQLSGDNVAFHENNDSERHTNITENAEIGVIRSEAHVQIDEVVGEEALADDEPSIILSHVDTRECINLMRLRESLPDDHDEIFENDQPVNVAPEVANNYDTHTEQLNQIPIG</sequence>
<dbReference type="EMBL" id="JABWDY010008271">
    <property type="protein sequence ID" value="KAF5202321.1"/>
    <property type="molecule type" value="Genomic_DNA"/>
</dbReference>